<organism evidence="1">
    <name type="scientific">Rhizophora mucronata</name>
    <name type="common">Asiatic mangrove</name>
    <dbReference type="NCBI Taxonomy" id="61149"/>
    <lineage>
        <taxon>Eukaryota</taxon>
        <taxon>Viridiplantae</taxon>
        <taxon>Streptophyta</taxon>
        <taxon>Embryophyta</taxon>
        <taxon>Tracheophyta</taxon>
        <taxon>Spermatophyta</taxon>
        <taxon>Magnoliopsida</taxon>
        <taxon>eudicotyledons</taxon>
        <taxon>Gunneridae</taxon>
        <taxon>Pentapetalae</taxon>
        <taxon>rosids</taxon>
        <taxon>fabids</taxon>
        <taxon>Malpighiales</taxon>
        <taxon>Rhizophoraceae</taxon>
        <taxon>Rhizophora</taxon>
    </lineage>
</organism>
<name>A0A2P2LBN3_RHIMU</name>
<dbReference type="AlphaFoldDB" id="A0A2P2LBN3"/>
<proteinExistence type="predicted"/>
<sequence>MCPRVTTPIMITLHSRYHTYDSINEANTILMVALLK</sequence>
<protein>
    <submittedName>
        <fullName evidence="1">Uncharacterized protein MANES_06G125800</fullName>
    </submittedName>
</protein>
<reference evidence="1" key="1">
    <citation type="submission" date="2018-02" db="EMBL/GenBank/DDBJ databases">
        <title>Rhizophora mucronata_Transcriptome.</title>
        <authorList>
            <person name="Meera S.P."/>
            <person name="Sreeshan A."/>
            <person name="Augustine A."/>
        </authorList>
    </citation>
    <scope>NUCLEOTIDE SEQUENCE</scope>
    <source>
        <tissue evidence="1">Leaf</tissue>
    </source>
</reference>
<accession>A0A2P2LBN3</accession>
<evidence type="ECO:0000313" key="1">
    <source>
        <dbReference type="EMBL" id="MBX15386.1"/>
    </source>
</evidence>
<dbReference type="EMBL" id="GGEC01034902">
    <property type="protein sequence ID" value="MBX15386.1"/>
    <property type="molecule type" value="Transcribed_RNA"/>
</dbReference>